<evidence type="ECO:0000313" key="1">
    <source>
        <dbReference type="EMBL" id="MDI5961636.1"/>
    </source>
</evidence>
<reference evidence="2 3" key="1">
    <citation type="submission" date="2023-05" db="EMBL/GenBank/DDBJ databases">
        <title>Streptantibioticus silvisoli sp. nov., acidotolerant actinomycetes 1 from pine litter.</title>
        <authorList>
            <person name="Swiecimska M."/>
            <person name="Golinska P."/>
            <person name="Sangal V."/>
            <person name="Wachnowicz B."/>
            <person name="Goodfellow M."/>
        </authorList>
    </citation>
    <scope>NUCLEOTIDE SEQUENCE</scope>
    <source>
        <strain evidence="2">SL13</strain>
        <strain evidence="1 3">SL54</strain>
    </source>
</reference>
<keyword evidence="3" id="KW-1185">Reference proteome</keyword>
<protein>
    <recommendedName>
        <fullName evidence="4">SPOR domain-containing protein</fullName>
    </recommendedName>
</protein>
<proteinExistence type="predicted"/>
<dbReference type="AlphaFoldDB" id="A0AA90K7F5"/>
<comment type="caution">
    <text evidence="2">The sequence shown here is derived from an EMBL/GenBank/DDBJ whole genome shotgun (WGS) entry which is preliminary data.</text>
</comment>
<dbReference type="EMBL" id="JABXJJ020000002">
    <property type="protein sequence ID" value="MDI5968217.1"/>
    <property type="molecule type" value="Genomic_DNA"/>
</dbReference>
<dbReference type="EMBL" id="JAAGKO020000002">
    <property type="protein sequence ID" value="MDI5961636.1"/>
    <property type="molecule type" value="Genomic_DNA"/>
</dbReference>
<accession>A0AA90K7F5</accession>
<name>A0AA90K7F5_9ACTN</name>
<evidence type="ECO:0000313" key="3">
    <source>
        <dbReference type="Proteomes" id="UP001156398"/>
    </source>
</evidence>
<gene>
    <name evidence="1" type="ORF">POF43_002675</name>
    <name evidence="2" type="ORF">POF50_002450</name>
</gene>
<sequence>MGLFSGKPTGKAGEWYYCVKHHKVEEGPECAGRDRMGPYPSREAAANAMATVSERNDEWDAKD</sequence>
<organism evidence="2">
    <name type="scientific">Streptantibioticus silvisoli</name>
    <dbReference type="NCBI Taxonomy" id="2705255"/>
    <lineage>
        <taxon>Bacteria</taxon>
        <taxon>Bacillati</taxon>
        <taxon>Actinomycetota</taxon>
        <taxon>Actinomycetes</taxon>
        <taxon>Kitasatosporales</taxon>
        <taxon>Streptomycetaceae</taxon>
        <taxon>Streptantibioticus</taxon>
    </lineage>
</organism>
<dbReference type="RefSeq" id="WP_271314580.1">
    <property type="nucleotide sequence ID" value="NZ_JAAGKO020000002.1"/>
</dbReference>
<evidence type="ECO:0000313" key="2">
    <source>
        <dbReference type="EMBL" id="MDI5968217.1"/>
    </source>
</evidence>
<evidence type="ECO:0008006" key="4">
    <source>
        <dbReference type="Google" id="ProtNLM"/>
    </source>
</evidence>
<dbReference type="Proteomes" id="UP001156398">
    <property type="component" value="Unassembled WGS sequence"/>
</dbReference>